<feature type="domain" description="Zn(2)-C6 fungal-type" evidence="8">
    <location>
        <begin position="5"/>
        <end position="35"/>
    </location>
</feature>
<proteinExistence type="predicted"/>
<dbReference type="EMBL" id="JBBPEH010000003">
    <property type="protein sequence ID" value="KAK7541004.1"/>
    <property type="molecule type" value="Genomic_DNA"/>
</dbReference>
<keyword evidence="4" id="KW-0805">Transcription regulation</keyword>
<dbReference type="GeneID" id="92027802"/>
<keyword evidence="2" id="KW-0479">Metal-binding</keyword>
<protein>
    <recommendedName>
        <fullName evidence="8">Zn(2)-C6 fungal-type domain-containing protein</fullName>
    </recommendedName>
</protein>
<dbReference type="SUPFAM" id="SSF57701">
    <property type="entry name" value="Zn2/Cys6 DNA-binding domain"/>
    <property type="match status" value="1"/>
</dbReference>
<evidence type="ECO:0000259" key="8">
    <source>
        <dbReference type="PROSITE" id="PS50048"/>
    </source>
</evidence>
<dbReference type="PROSITE" id="PS50048">
    <property type="entry name" value="ZN2_CY6_FUNGAL_2"/>
    <property type="match status" value="1"/>
</dbReference>
<dbReference type="Proteomes" id="UP001360953">
    <property type="component" value="Unassembled WGS sequence"/>
</dbReference>
<evidence type="ECO:0000313" key="10">
    <source>
        <dbReference type="Proteomes" id="UP001360953"/>
    </source>
</evidence>
<dbReference type="InterPro" id="IPR001138">
    <property type="entry name" value="Zn2Cys6_DnaBD"/>
</dbReference>
<accession>A0ABR1M3R9</accession>
<organism evidence="9 10">
    <name type="scientific">Phyllosticta citribraziliensis</name>
    <dbReference type="NCBI Taxonomy" id="989973"/>
    <lineage>
        <taxon>Eukaryota</taxon>
        <taxon>Fungi</taxon>
        <taxon>Dikarya</taxon>
        <taxon>Ascomycota</taxon>
        <taxon>Pezizomycotina</taxon>
        <taxon>Dothideomycetes</taxon>
        <taxon>Dothideomycetes incertae sedis</taxon>
        <taxon>Botryosphaeriales</taxon>
        <taxon>Phyllostictaceae</taxon>
        <taxon>Phyllosticta</taxon>
    </lineage>
</organism>
<dbReference type="InterPro" id="IPR052202">
    <property type="entry name" value="Yeast_MetPath_Reg"/>
</dbReference>
<dbReference type="PANTHER" id="PTHR47782">
    <property type="entry name" value="ZN(II)2CYS6 TRANSCRIPTION FACTOR (EUROFUNG)-RELATED"/>
    <property type="match status" value="1"/>
</dbReference>
<dbReference type="RefSeq" id="XP_066657935.1">
    <property type="nucleotide sequence ID" value="XM_066794896.1"/>
</dbReference>
<gene>
    <name evidence="9" type="ORF">J3D65DRAFT_262855</name>
</gene>
<comment type="subcellular location">
    <subcellularLocation>
        <location evidence="1">Nucleus</location>
    </subcellularLocation>
</comment>
<keyword evidence="7" id="KW-0539">Nucleus</keyword>
<keyword evidence="6" id="KW-0804">Transcription</keyword>
<keyword evidence="10" id="KW-1185">Reference proteome</keyword>
<evidence type="ECO:0000256" key="7">
    <source>
        <dbReference type="ARBA" id="ARBA00023242"/>
    </source>
</evidence>
<evidence type="ECO:0000256" key="5">
    <source>
        <dbReference type="ARBA" id="ARBA00023125"/>
    </source>
</evidence>
<dbReference type="SMART" id="SM00066">
    <property type="entry name" value="GAL4"/>
    <property type="match status" value="1"/>
</dbReference>
<dbReference type="InterPro" id="IPR036864">
    <property type="entry name" value="Zn2-C6_fun-type_DNA-bd_sf"/>
</dbReference>
<evidence type="ECO:0000256" key="4">
    <source>
        <dbReference type="ARBA" id="ARBA00023015"/>
    </source>
</evidence>
<keyword evidence="3" id="KW-0862">Zinc</keyword>
<evidence type="ECO:0000313" key="9">
    <source>
        <dbReference type="EMBL" id="KAK7541004.1"/>
    </source>
</evidence>
<comment type="caution">
    <text evidence="9">The sequence shown here is derived from an EMBL/GenBank/DDBJ whole genome shotgun (WGS) entry which is preliminary data.</text>
</comment>
<reference evidence="9 10" key="1">
    <citation type="submission" date="2024-04" db="EMBL/GenBank/DDBJ databases">
        <title>Phyllosticta paracitricarpa is synonymous to the EU quarantine fungus P. citricarpa based on phylogenomic analyses.</title>
        <authorList>
            <consortium name="Lawrence Berkeley National Laboratory"/>
            <person name="Van ingen-buijs V.A."/>
            <person name="Van westerhoven A.C."/>
            <person name="Haridas S."/>
            <person name="Skiadas P."/>
            <person name="Martin F."/>
            <person name="Groenewald J.Z."/>
            <person name="Crous P.W."/>
            <person name="Seidl M.F."/>
        </authorList>
    </citation>
    <scope>NUCLEOTIDE SEQUENCE [LARGE SCALE GENOMIC DNA]</scope>
    <source>
        <strain evidence="9 10">CPC 17464</strain>
    </source>
</reference>
<dbReference type="CDD" id="cd00067">
    <property type="entry name" value="GAL4"/>
    <property type="match status" value="1"/>
</dbReference>
<evidence type="ECO:0000256" key="3">
    <source>
        <dbReference type="ARBA" id="ARBA00022833"/>
    </source>
</evidence>
<name>A0ABR1M3R9_9PEZI</name>
<dbReference type="PANTHER" id="PTHR47782:SF1">
    <property type="entry name" value="PYRIMIDINE PATHWAY REGULATORY PROTEIN 1"/>
    <property type="match status" value="1"/>
</dbReference>
<evidence type="ECO:0000256" key="1">
    <source>
        <dbReference type="ARBA" id="ARBA00004123"/>
    </source>
</evidence>
<dbReference type="Pfam" id="PF00172">
    <property type="entry name" value="Zn_clus"/>
    <property type="match status" value="1"/>
</dbReference>
<dbReference type="PROSITE" id="PS00463">
    <property type="entry name" value="ZN2_CY6_FUNGAL_1"/>
    <property type="match status" value="1"/>
</dbReference>
<evidence type="ECO:0000256" key="2">
    <source>
        <dbReference type="ARBA" id="ARBA00022723"/>
    </source>
</evidence>
<dbReference type="Gene3D" id="4.10.240.10">
    <property type="entry name" value="Zn(2)-C6 fungal-type DNA-binding domain"/>
    <property type="match status" value="1"/>
</dbReference>
<sequence>MALQTCKRCRKRRIKCDLQLPACTSCQLVDLECLYYDDSLGHDVPRSYLHALSKKVESLESTINAIKGPAEVAPSPSPFSHADCQTPWQTSQDAGSLPALGLGTSAGLLENLLRTLVQRQSTQDQTVSGLSRFAAKAREVEDDTSLAFPPLKINFSKLDTQSLQQPHLQRALIEYYAKVVQSSFALLSSTQINNLLRYEHPLRQCTASERLPVYGIFAVSSTLVARDLDSDQSITASMWTDRFQSYIAGHDSSHTPGEARMKQTIFALCFLALLDLVSPVTSKGSVWEVVGAASRSYVKLLDDLSVSSPEMDEEFERLGHCIYLLESTLSIHFRLPSLYCNSAPTVIPNGLSEPLVYHTLYTLTQELNFPQESASFDVETRLIPACLQINTDSGWENVSLGQAQVYLTMHPLFTSPGAGTHCCSQSLLLKIAMAAAAFIMHTHKLNRERRVISIWVSAENVMQAGAAWAAYLMLRSQRDSPLHDHHIPNLVGLPAIEPIVKCSSILSSFAERWKCGRRYCQAWDAFADLLLADENLSKMAAGLQAPNQPG</sequence>
<keyword evidence="5" id="KW-0238">DNA-binding</keyword>
<evidence type="ECO:0000256" key="6">
    <source>
        <dbReference type="ARBA" id="ARBA00023163"/>
    </source>
</evidence>